<evidence type="ECO:0000256" key="3">
    <source>
        <dbReference type="ARBA" id="ARBA00022448"/>
    </source>
</evidence>
<evidence type="ECO:0000256" key="2">
    <source>
        <dbReference type="ARBA" id="ARBA00005695"/>
    </source>
</evidence>
<feature type="chain" id="PRO_5038788203" description="Solute-binding protein family 5 domain-containing protein" evidence="5">
    <location>
        <begin position="22"/>
        <end position="438"/>
    </location>
</feature>
<reference evidence="7 8" key="1">
    <citation type="submission" date="2020-04" db="EMBL/GenBank/DDBJ databases">
        <authorList>
            <person name="Zhang R."/>
            <person name="Schippers A."/>
        </authorList>
    </citation>
    <scope>NUCLEOTIDE SEQUENCE [LARGE SCALE GENOMIC DNA]</scope>
    <source>
        <strain evidence="7 8">DSM 109850</strain>
    </source>
</reference>
<keyword evidence="3" id="KW-0813">Transport</keyword>
<dbReference type="PROSITE" id="PS51257">
    <property type="entry name" value="PROKAR_LIPOPROTEIN"/>
    <property type="match status" value="1"/>
</dbReference>
<evidence type="ECO:0000259" key="6">
    <source>
        <dbReference type="Pfam" id="PF00496"/>
    </source>
</evidence>
<dbReference type="Proteomes" id="UP000533476">
    <property type="component" value="Unassembled WGS sequence"/>
</dbReference>
<sequence>MNTATVRYGLTLLGACSLLSACGTPHVSLPHAPYVYNTAIRVQTPPVSNINPITASSPGSELYMETAYQTLLATKANGKPAPELAQRWSHNESDTQWTFDLNPYAKWWNGRPVTAEDVAWTLNFYHNPESGFVRRRNLRNIQTVDALSSTRLIIRLVHPDPNFAANLASPSGGLWILPSFYLRKYPMRAVRTSHFLTNLKDVMGSGPYRPYKLTPAGLRWIANAHYFLGAPKTKYLHWEWNPKGAIDLAWTTTLRKPPLAQNDPMATPSPKEWVISTRDGGGLSAHFLAQILDAATIRTHLPGLPAATGSEILSTLLSSHGYKMRRGRWVSPTGAPISVHLSAPARRDDRQLVTLLLHQWQAAGLDAVKSQAQANAQISVRETRPQPEPLPSNTVPLVFDCQYWTKSARLTNWSPNVWQPFYKVETWQVRSVVKKARQ</sequence>
<dbReference type="Pfam" id="PF00496">
    <property type="entry name" value="SBP_bac_5"/>
    <property type="match status" value="1"/>
</dbReference>
<organism evidence="7 8">
    <name type="scientific">Sulfobacillus harzensis</name>
    <dbReference type="NCBI Taxonomy" id="2729629"/>
    <lineage>
        <taxon>Bacteria</taxon>
        <taxon>Bacillati</taxon>
        <taxon>Bacillota</taxon>
        <taxon>Clostridia</taxon>
        <taxon>Eubacteriales</taxon>
        <taxon>Clostridiales Family XVII. Incertae Sedis</taxon>
        <taxon>Sulfobacillus</taxon>
    </lineage>
</organism>
<proteinExistence type="inferred from homology"/>
<feature type="domain" description="Solute-binding protein family 5" evidence="6">
    <location>
        <begin position="79"/>
        <end position="239"/>
    </location>
</feature>
<evidence type="ECO:0000313" key="8">
    <source>
        <dbReference type="Proteomes" id="UP000533476"/>
    </source>
</evidence>
<dbReference type="InterPro" id="IPR000914">
    <property type="entry name" value="SBP_5_dom"/>
</dbReference>
<keyword evidence="8" id="KW-1185">Reference proteome</keyword>
<dbReference type="AlphaFoldDB" id="A0A7Y0Q2B4"/>
<accession>A0A7Y0Q2B4</accession>
<protein>
    <recommendedName>
        <fullName evidence="6">Solute-binding protein family 5 domain-containing protein</fullName>
    </recommendedName>
</protein>
<dbReference type="GO" id="GO:1904680">
    <property type="term" value="F:peptide transmembrane transporter activity"/>
    <property type="evidence" value="ECO:0007669"/>
    <property type="project" value="TreeGrafter"/>
</dbReference>
<comment type="caution">
    <text evidence="7">The sequence shown here is derived from an EMBL/GenBank/DDBJ whole genome shotgun (WGS) entry which is preliminary data.</text>
</comment>
<feature type="signal peptide" evidence="5">
    <location>
        <begin position="1"/>
        <end position="21"/>
    </location>
</feature>
<gene>
    <name evidence="7" type="ORF">HIJ39_07995</name>
</gene>
<comment type="subcellular location">
    <subcellularLocation>
        <location evidence="1">Cell envelope</location>
    </subcellularLocation>
</comment>
<dbReference type="PANTHER" id="PTHR30290:SF10">
    <property type="entry name" value="PERIPLASMIC OLIGOPEPTIDE-BINDING PROTEIN-RELATED"/>
    <property type="match status" value="1"/>
</dbReference>
<dbReference type="SUPFAM" id="SSF53850">
    <property type="entry name" value="Periplasmic binding protein-like II"/>
    <property type="match status" value="1"/>
</dbReference>
<comment type="similarity">
    <text evidence="2">Belongs to the bacterial solute-binding protein 5 family.</text>
</comment>
<evidence type="ECO:0000256" key="5">
    <source>
        <dbReference type="SAM" id="SignalP"/>
    </source>
</evidence>
<evidence type="ECO:0000256" key="1">
    <source>
        <dbReference type="ARBA" id="ARBA00004196"/>
    </source>
</evidence>
<evidence type="ECO:0000313" key="7">
    <source>
        <dbReference type="EMBL" id="NMP22292.1"/>
    </source>
</evidence>
<dbReference type="PANTHER" id="PTHR30290">
    <property type="entry name" value="PERIPLASMIC BINDING COMPONENT OF ABC TRANSPORTER"/>
    <property type="match status" value="1"/>
</dbReference>
<dbReference type="GO" id="GO:0030313">
    <property type="term" value="C:cell envelope"/>
    <property type="evidence" value="ECO:0007669"/>
    <property type="project" value="UniProtKB-SubCell"/>
</dbReference>
<dbReference type="EMBL" id="JABBVZ010000020">
    <property type="protein sequence ID" value="NMP22292.1"/>
    <property type="molecule type" value="Genomic_DNA"/>
</dbReference>
<dbReference type="RefSeq" id="WP_169098463.1">
    <property type="nucleotide sequence ID" value="NZ_JABBVZ010000020.1"/>
</dbReference>
<evidence type="ECO:0000256" key="4">
    <source>
        <dbReference type="ARBA" id="ARBA00022729"/>
    </source>
</evidence>
<dbReference type="InterPro" id="IPR039424">
    <property type="entry name" value="SBP_5"/>
</dbReference>
<dbReference type="GO" id="GO:0015833">
    <property type="term" value="P:peptide transport"/>
    <property type="evidence" value="ECO:0007669"/>
    <property type="project" value="TreeGrafter"/>
</dbReference>
<dbReference type="Gene3D" id="3.40.190.10">
    <property type="entry name" value="Periplasmic binding protein-like II"/>
    <property type="match status" value="1"/>
</dbReference>
<name>A0A7Y0Q2B4_9FIRM</name>
<keyword evidence="4 5" id="KW-0732">Signal</keyword>